<evidence type="ECO:0000256" key="1">
    <source>
        <dbReference type="SAM" id="MobiDB-lite"/>
    </source>
</evidence>
<dbReference type="EMBL" id="CP121472">
    <property type="protein sequence ID" value="WPL17345.1"/>
    <property type="molecule type" value="Genomic_DNA"/>
</dbReference>
<dbReference type="Gene3D" id="3.40.50.300">
    <property type="entry name" value="P-loop containing nucleotide triphosphate hydrolases"/>
    <property type="match status" value="1"/>
</dbReference>
<accession>A0ABZ0S8L2</accession>
<gene>
    <name evidence="2" type="primary">repA</name>
    <name evidence="2" type="ORF">Thiowin_02349</name>
</gene>
<sequence length="758" mass="80967">MREGGGEPPVGDSTGGEKREREHADERTDAHANGTTGGSARPYRLPLPRLSDLPASLVEQSIWYPYRHIWPDGAKKPKKPPVDARRPGAALARKEAGGVPAAAALAYAREHGLDGIGIRLPTGTWAVDLDHHLDVRTGDPQTALALDVMIDWPSYAELSPGLDGAHMLAEGDLDRTRVDHAQGVEVYAPGQYLTITARRLPGSPADLSPADPAPILRRYLARDLASEPQEPAREPPVGHDTPGTVAAVMARLSRWARDLIEQGIARPEHGEPGIDAYGRDRSRAVYGALRDLIATGASDDLILDILIDPAHGISRAALERRGGGSEGAREWLLPQIGKVRAEMASEMTRDFGDILASNDPAPTTGGSPPPARLVQALITAEGFERALARALRQPWLVDRWLPGGGTLVAMIAAAKSGKSFVALDMACHIAAGLPEWHGYAVTQAPVLYIAAEGQHGLLVRLAAWLRAHDRDPTGGLPGLDIEPLPIRLDDPEQLAELVPVIRRRIDMGARYRLIVIDTLARSMTGDENSTRDMGALIDACGQLQRAGMTVLLIHHLGKDRSAGARGSSALPGAVEMQLDIRSDGLPANPITVTAPLAKDIEPPPPLRLRARVVDVGTGARGEPITSLVLAGAEGEGEELSLDIEERRAILRLIAEFGERGERISPARNSPLRAYKQLADEPGYPGLADGAIQTMVRDLQRSGYLAVETRRNARRQEEEWLVITPAGRVYAETGRADAAAAAGAAAEFEGVEPGLAAAA</sequence>
<proteinExistence type="predicted"/>
<dbReference type="InterPro" id="IPR027417">
    <property type="entry name" value="P-loop_NTPase"/>
</dbReference>
<feature type="compositionally biased region" description="Basic and acidic residues" evidence="1">
    <location>
        <begin position="15"/>
        <end position="30"/>
    </location>
</feature>
<reference evidence="2 3" key="1">
    <citation type="journal article" date="2023" name="Microorganisms">
        <title>Thiorhodovibrio frisius and Trv. litoralis spp. nov., Two Novel Members from a Clade of Fastidious Purple Sulfur Bacteria That Exhibit Unique Red-Shifted Light-Harvesting Capabilities.</title>
        <authorList>
            <person name="Methner A."/>
            <person name="Kuzyk S.B."/>
            <person name="Petersen J."/>
            <person name="Bauer S."/>
            <person name="Brinkmann H."/>
            <person name="Sichau K."/>
            <person name="Wanner G."/>
            <person name="Wolf J."/>
            <person name="Neumann-Schaal M."/>
            <person name="Henke P."/>
            <person name="Tank M."/>
            <person name="Sproer C."/>
            <person name="Bunk B."/>
            <person name="Overmann J."/>
        </authorList>
    </citation>
    <scope>NUCLEOTIDE SEQUENCE [LARGE SCALE GENOMIC DNA]</scope>
    <source>
        <strain evidence="2 3">DSM 6702</strain>
    </source>
</reference>
<dbReference type="SUPFAM" id="SSF52540">
    <property type="entry name" value="P-loop containing nucleoside triphosphate hydrolases"/>
    <property type="match status" value="1"/>
</dbReference>
<organism evidence="2 3">
    <name type="scientific">Thiorhodovibrio winogradskyi</name>
    <dbReference type="NCBI Taxonomy" id="77007"/>
    <lineage>
        <taxon>Bacteria</taxon>
        <taxon>Pseudomonadati</taxon>
        <taxon>Pseudomonadota</taxon>
        <taxon>Gammaproteobacteria</taxon>
        <taxon>Chromatiales</taxon>
        <taxon>Chromatiaceae</taxon>
        <taxon>Thiorhodovibrio</taxon>
    </lineage>
</organism>
<evidence type="ECO:0000313" key="2">
    <source>
        <dbReference type="EMBL" id="WPL17345.1"/>
    </source>
</evidence>
<dbReference type="Pfam" id="PF13481">
    <property type="entry name" value="AAA_25"/>
    <property type="match status" value="1"/>
</dbReference>
<keyword evidence="3" id="KW-1185">Reference proteome</keyword>
<evidence type="ECO:0000313" key="3">
    <source>
        <dbReference type="Proteomes" id="UP001432180"/>
    </source>
</evidence>
<name>A0ABZ0S8L2_9GAMM</name>
<dbReference type="RefSeq" id="WP_328987858.1">
    <property type="nucleotide sequence ID" value="NZ_CP121472.1"/>
</dbReference>
<feature type="region of interest" description="Disordered" evidence="1">
    <location>
        <begin position="1"/>
        <end position="45"/>
    </location>
</feature>
<dbReference type="Proteomes" id="UP001432180">
    <property type="component" value="Chromosome"/>
</dbReference>
<protein>
    <submittedName>
        <fullName evidence="2">Regulatory protein RepA</fullName>
    </submittedName>
</protein>